<evidence type="ECO:0000313" key="3">
    <source>
        <dbReference type="EMBL" id="KAF0450496.1"/>
    </source>
</evidence>
<gene>
    <name evidence="3" type="ORF">F8M41_002171</name>
</gene>
<proteinExistence type="predicted"/>
<feature type="coiled-coil region" evidence="1">
    <location>
        <begin position="62"/>
        <end position="99"/>
    </location>
</feature>
<sequence>MSSEQPYPGYKELNSYLNERGNKSYWSFLLRYRDTIVAAVAPGISDDTQPHDLDTYWSRTFLNEAEILLNENDNDFNELKDQKEKIAVYESEILHLQRDLTAIQNWARLQDEGDNDDDDGDDGDIAGGSQTKRKRVISIDDDDDDMIIDTDERRKSKGKGRKVPVYEDDNASSSIQQNNDDNDMIDDYGDDGDNDDANNPTIASSTSTATATTTTTTTTPPPESPYNFRSNRKKTYDNVHVPKKRRTKKLLRQRQRIPSRPSPSYDNEDNDDSMDICTRCPVHCPV</sequence>
<keyword evidence="4" id="KW-1185">Reference proteome</keyword>
<feature type="compositionally biased region" description="Acidic residues" evidence="2">
    <location>
        <begin position="112"/>
        <end position="124"/>
    </location>
</feature>
<comment type="caution">
    <text evidence="3">The sequence shown here is derived from an EMBL/GenBank/DDBJ whole genome shotgun (WGS) entry which is preliminary data.</text>
</comment>
<name>A0A8H4A9G0_GIGMA</name>
<feature type="compositionally biased region" description="Low complexity" evidence="2">
    <location>
        <begin position="197"/>
        <end position="218"/>
    </location>
</feature>
<keyword evidence="1" id="KW-0175">Coiled coil</keyword>
<reference evidence="3 4" key="1">
    <citation type="journal article" date="2019" name="Environ. Microbiol.">
        <title>At the nexus of three kingdoms: the genome of the mycorrhizal fungus Gigaspora margarita provides insights into plant, endobacterial and fungal interactions.</title>
        <authorList>
            <person name="Venice F."/>
            <person name="Ghignone S."/>
            <person name="Salvioli di Fossalunga A."/>
            <person name="Amselem J."/>
            <person name="Novero M."/>
            <person name="Xianan X."/>
            <person name="Sedzielewska Toro K."/>
            <person name="Morin E."/>
            <person name="Lipzen A."/>
            <person name="Grigoriev I.V."/>
            <person name="Henrissat B."/>
            <person name="Martin F.M."/>
            <person name="Bonfante P."/>
        </authorList>
    </citation>
    <scope>NUCLEOTIDE SEQUENCE [LARGE SCALE GENOMIC DNA]</scope>
    <source>
        <strain evidence="3 4">BEG34</strain>
    </source>
</reference>
<dbReference type="OrthoDB" id="2382575at2759"/>
<organism evidence="3 4">
    <name type="scientific">Gigaspora margarita</name>
    <dbReference type="NCBI Taxonomy" id="4874"/>
    <lineage>
        <taxon>Eukaryota</taxon>
        <taxon>Fungi</taxon>
        <taxon>Fungi incertae sedis</taxon>
        <taxon>Mucoromycota</taxon>
        <taxon>Glomeromycotina</taxon>
        <taxon>Glomeromycetes</taxon>
        <taxon>Diversisporales</taxon>
        <taxon>Gigasporaceae</taxon>
        <taxon>Gigaspora</taxon>
    </lineage>
</organism>
<evidence type="ECO:0000256" key="2">
    <source>
        <dbReference type="SAM" id="MobiDB-lite"/>
    </source>
</evidence>
<feature type="compositionally biased region" description="Acidic residues" evidence="2">
    <location>
        <begin position="139"/>
        <end position="149"/>
    </location>
</feature>
<dbReference type="Proteomes" id="UP000439903">
    <property type="component" value="Unassembled WGS sequence"/>
</dbReference>
<evidence type="ECO:0000313" key="4">
    <source>
        <dbReference type="Proteomes" id="UP000439903"/>
    </source>
</evidence>
<dbReference type="EMBL" id="WTPW01001186">
    <property type="protein sequence ID" value="KAF0450496.1"/>
    <property type="molecule type" value="Genomic_DNA"/>
</dbReference>
<feature type="compositionally biased region" description="Acidic residues" evidence="2">
    <location>
        <begin position="180"/>
        <end position="196"/>
    </location>
</feature>
<accession>A0A8H4A9G0</accession>
<feature type="region of interest" description="Disordered" evidence="2">
    <location>
        <begin position="111"/>
        <end position="275"/>
    </location>
</feature>
<evidence type="ECO:0000256" key="1">
    <source>
        <dbReference type="SAM" id="Coils"/>
    </source>
</evidence>
<feature type="compositionally biased region" description="Basic residues" evidence="2">
    <location>
        <begin position="241"/>
        <end position="257"/>
    </location>
</feature>
<protein>
    <submittedName>
        <fullName evidence="3">Uncharacterized protein</fullName>
    </submittedName>
</protein>
<dbReference type="AlphaFoldDB" id="A0A8H4A9G0"/>